<proteinExistence type="predicted"/>
<name>A0A6S7KY11_PARCT</name>
<comment type="caution">
    <text evidence="1">The sequence shown here is derived from an EMBL/GenBank/DDBJ whole genome shotgun (WGS) entry which is preliminary data.</text>
</comment>
<dbReference type="SUPFAM" id="SSF50729">
    <property type="entry name" value="PH domain-like"/>
    <property type="match status" value="1"/>
</dbReference>
<reference evidence="1" key="1">
    <citation type="submission" date="2020-04" db="EMBL/GenBank/DDBJ databases">
        <authorList>
            <person name="Alioto T."/>
            <person name="Alioto T."/>
            <person name="Gomez Garrido J."/>
        </authorList>
    </citation>
    <scope>NUCLEOTIDE SEQUENCE</scope>
    <source>
        <strain evidence="1">A484AB</strain>
    </source>
</reference>
<dbReference type="GO" id="GO:0005829">
    <property type="term" value="C:cytosol"/>
    <property type="evidence" value="ECO:0007669"/>
    <property type="project" value="TreeGrafter"/>
</dbReference>
<dbReference type="AlphaFoldDB" id="A0A6S7KY11"/>
<dbReference type="PANTHER" id="PTHR13743">
    <property type="entry name" value="BEIGE/BEACH-RELATED"/>
    <property type="match status" value="1"/>
</dbReference>
<keyword evidence="2" id="KW-1185">Reference proteome</keyword>
<dbReference type="EMBL" id="CACRXK020018555">
    <property type="protein sequence ID" value="CAB4032623.1"/>
    <property type="molecule type" value="Genomic_DNA"/>
</dbReference>
<dbReference type="GO" id="GO:0016020">
    <property type="term" value="C:membrane"/>
    <property type="evidence" value="ECO:0007669"/>
    <property type="project" value="TreeGrafter"/>
</dbReference>
<dbReference type="Pfam" id="PF16057">
    <property type="entry name" value="DUF4800"/>
    <property type="match status" value="1"/>
</dbReference>
<sequence>VFAGLASSLRNTESDGFTEITLIELGLSSSVELRDLRVYEDYCIVLPVVALVQSKSTSVKLHIAQTLLKSVEESQMSATKCAHEVAWYDPIWRLLLKPQNDAGNQETDLIQDLLETVVKVVFKILWFGIEGYNDEAWKARGEVIASVSTISSVEDFIVPSRELERRLLELSLAQVLEDIERSGETGVKESMSALQVIKLVDDFIFTSGSIAGSVENESLSTWSTKLVETMVRLLGCLNVWNESDGNPGWAEMAEMGDKILLEFLLQDKPEFCAYSSSMIYTVWQNRQIDCQEKVCYLLGKVYEAFKISKNKEGDSKYTFTLPLLRYILQQYGDLVPLTTYVPDFPTRSLDNADYEEQFLQCVDSEEFAALMKQQIIPSMKKYQVSLAKSSIDSGRFWMECLNGLTNSLQLRETSEEESKTKFQEIVVLFKEIEETAQSDYKNRRLEEKAQYNRVLQQWQLTKRDLESEIGIWENRSVDENYWKLSTTENFSRMRLKLTPNYYFNPHIEASRLRDTGAVTGPADEAKVLAGAVADQVLLKHYAAERLEETGNVEFPQAVESPSAADSVSNAAPSTFDCELITLMETVPGRVNISSTSVSFTATERQSVLDGSSWDFKIALNQLRELHLRNFNHRRSALEFFLVDQTNYFINFTKEVAFY</sequence>
<organism evidence="1 2">
    <name type="scientific">Paramuricea clavata</name>
    <name type="common">Red gorgonian</name>
    <name type="synonym">Violescent sea-whip</name>
    <dbReference type="NCBI Taxonomy" id="317549"/>
    <lineage>
        <taxon>Eukaryota</taxon>
        <taxon>Metazoa</taxon>
        <taxon>Cnidaria</taxon>
        <taxon>Anthozoa</taxon>
        <taxon>Octocorallia</taxon>
        <taxon>Malacalcyonacea</taxon>
        <taxon>Plexauridae</taxon>
        <taxon>Paramuricea</taxon>
    </lineage>
</organism>
<dbReference type="PROSITE" id="PS51783">
    <property type="entry name" value="PH_BEACH"/>
    <property type="match status" value="1"/>
</dbReference>
<dbReference type="InterPro" id="IPR011993">
    <property type="entry name" value="PH-like_dom_sf"/>
</dbReference>
<dbReference type="GO" id="GO:0019901">
    <property type="term" value="F:protein kinase binding"/>
    <property type="evidence" value="ECO:0007669"/>
    <property type="project" value="TreeGrafter"/>
</dbReference>
<feature type="non-terminal residue" evidence="1">
    <location>
        <position position="1"/>
    </location>
</feature>
<dbReference type="GO" id="GO:0008104">
    <property type="term" value="P:intracellular protein localization"/>
    <property type="evidence" value="ECO:0007669"/>
    <property type="project" value="TreeGrafter"/>
</dbReference>
<protein>
    <submittedName>
        <fullName evidence="1">Uncharacterized protein</fullName>
    </submittedName>
</protein>
<accession>A0A6S7KY11</accession>
<dbReference type="Gene3D" id="2.30.29.30">
    <property type="entry name" value="Pleckstrin-homology domain (PH domain)/Phosphotyrosine-binding domain (PTB)"/>
    <property type="match status" value="1"/>
</dbReference>
<dbReference type="PANTHER" id="PTHR13743:SF112">
    <property type="entry name" value="BEACH DOMAIN-CONTAINING PROTEIN"/>
    <property type="match status" value="1"/>
</dbReference>
<evidence type="ECO:0000313" key="1">
    <source>
        <dbReference type="EMBL" id="CAB4032623.1"/>
    </source>
</evidence>
<dbReference type="Proteomes" id="UP001152795">
    <property type="component" value="Unassembled WGS sequence"/>
</dbReference>
<evidence type="ECO:0000313" key="2">
    <source>
        <dbReference type="Proteomes" id="UP001152795"/>
    </source>
</evidence>
<dbReference type="Pfam" id="PF14844">
    <property type="entry name" value="PH_BEACH"/>
    <property type="match status" value="1"/>
</dbReference>
<dbReference type="InterPro" id="IPR050865">
    <property type="entry name" value="BEACH_Domain"/>
</dbReference>
<dbReference type="OrthoDB" id="26681at2759"/>
<dbReference type="InterPro" id="IPR023362">
    <property type="entry name" value="PH-BEACH_dom"/>
</dbReference>
<gene>
    <name evidence="1" type="ORF">PACLA_8A045455</name>
</gene>